<evidence type="ECO:0000313" key="3">
    <source>
        <dbReference type="Proteomes" id="UP000008385"/>
    </source>
</evidence>
<dbReference type="PATRIC" id="fig|365046.3.peg.905"/>
<gene>
    <name evidence="2" type="ordered locus">Rta_08860</name>
</gene>
<dbReference type="HOGENOM" id="CLU_040642_0_0_4"/>
<dbReference type="KEGG" id="rta:Rta_08860"/>
<dbReference type="Pfam" id="PF01636">
    <property type="entry name" value="APH"/>
    <property type="match status" value="1"/>
</dbReference>
<dbReference type="eggNOG" id="COG1208">
    <property type="taxonomic scope" value="Bacteria"/>
</dbReference>
<reference evidence="2 3" key="2">
    <citation type="journal article" date="2011" name="PLoS ONE">
        <title>The Cyst-Dividing Bacterium Ramlibacter tataouinensis TTB310 Genome Reveals a Well-Stocked Toolbox for Adaptation to a Desert Environment.</title>
        <authorList>
            <person name="De Luca G."/>
            <person name="Barakat M."/>
            <person name="Ortet P."/>
            <person name="Fochesato S."/>
            <person name="Jourlin-Castelli C."/>
            <person name="Ansaldi M."/>
            <person name="Py B."/>
            <person name="Fichant G."/>
            <person name="Coutinho P.M."/>
            <person name="Voulhoux R."/>
            <person name="Bastien O."/>
            <person name="Marechal E."/>
            <person name="Henrissat B."/>
            <person name="Quentin Y."/>
            <person name="Noirot P."/>
            <person name="Filloux A."/>
            <person name="Mejean V."/>
            <person name="Dubow M.S."/>
            <person name="Barras F."/>
            <person name="Barbe V."/>
            <person name="Weissenbach J."/>
            <person name="Mihalcescu I."/>
            <person name="Vermeglio A."/>
            <person name="Achouak W."/>
            <person name="Heulin T."/>
        </authorList>
    </citation>
    <scope>NUCLEOTIDE SEQUENCE [LARGE SCALE GENOMIC DNA]</scope>
    <source>
        <strain evidence="3">ATCC BAA-407 / DSM 14655 / LMG 21543 / TTB310</strain>
    </source>
</reference>
<proteinExistence type="predicted"/>
<dbReference type="Proteomes" id="UP000008385">
    <property type="component" value="Chromosome"/>
</dbReference>
<dbReference type="AlphaFoldDB" id="F5XYY0"/>
<protein>
    <recommendedName>
        <fullName evidence="1">Aminoglycoside phosphotransferase domain-containing protein</fullName>
    </recommendedName>
</protein>
<dbReference type="InterPro" id="IPR011009">
    <property type="entry name" value="Kinase-like_dom_sf"/>
</dbReference>
<evidence type="ECO:0000259" key="1">
    <source>
        <dbReference type="Pfam" id="PF01636"/>
    </source>
</evidence>
<dbReference type="STRING" id="365046.Rta_08860"/>
<sequence length="512" mass="57694">MLLIISGQYVESELRAEFGKIPPTFLPLGNQRLYTHQIAQVSRSYGSVVLTLPSDFHLEDADGNAMARLGVRVIRTAVGQTLGGAVQEALGQVDASDRIDILYGDTLVFEDELGGTDWIAVGNSDEFYPWHYEASPEDAENEEAWAGMFSFSNADALRRLLRESGDFIQTVTRYGREYKSLERRSLKRWLDFGHVHTYFHSRLAMTTQRHFNRLNVVEGVLTKSSDDVRKMCAEATWFETAPQAIRPFLPNLICGESAEHGAYSIEYLPLTSLSELYVFGRLPVKVWKKVMAACNRYLCAERGVPVAGAGDSELTRRTYLDKTLVRLEAFSRQTGVDIHKAWQFNGSALPSLSEMTQQAYAAVSARPPVPSFVHGDLCFSNILYDFRADRIKVIDPRGLDASGRITSFGDFRYDMAKLAHSVLGLYDAIVAGRFELMVDDHDVRFDVSCQSWESVQRAFKGTSFAGRTPDAWDCEPIMVLLFLSMLPLHADQPRRQTALMANCMRIFQEWRA</sequence>
<name>F5XYY0_RAMTT</name>
<organism evidence="2 3">
    <name type="scientific">Ramlibacter tataouinensis (strain ATCC BAA-407 / DSM 14655 / LMG 21543 / TTB310)</name>
    <dbReference type="NCBI Taxonomy" id="365046"/>
    <lineage>
        <taxon>Bacteria</taxon>
        <taxon>Pseudomonadati</taxon>
        <taxon>Pseudomonadota</taxon>
        <taxon>Betaproteobacteria</taxon>
        <taxon>Burkholderiales</taxon>
        <taxon>Comamonadaceae</taxon>
        <taxon>Ramlibacter</taxon>
    </lineage>
</organism>
<keyword evidence="3" id="KW-1185">Reference proteome</keyword>
<reference evidence="3" key="1">
    <citation type="submission" date="2006-01" db="EMBL/GenBank/DDBJ databases">
        <title>Genome of the cyst-dividing bacterium Ramlibacter tataouinensis.</title>
        <authorList>
            <person name="Barakat M."/>
            <person name="Ortet P."/>
            <person name="De Luca G."/>
            <person name="Jourlin-Castelli C."/>
            <person name="Ansaldi M."/>
            <person name="Py B."/>
            <person name="Fichant G."/>
            <person name="Coutinho P."/>
            <person name="Voulhoux R."/>
            <person name="Bastien O."/>
            <person name="Roy S."/>
            <person name="Marechal E."/>
            <person name="Henrissat B."/>
            <person name="Quentin Y."/>
            <person name="Noirot P."/>
            <person name="Filloux A."/>
            <person name="Mejean V."/>
            <person name="DuBow M."/>
            <person name="Barras F."/>
            <person name="Heulin T."/>
        </authorList>
    </citation>
    <scope>NUCLEOTIDE SEQUENCE [LARGE SCALE GENOMIC DNA]</scope>
    <source>
        <strain evidence="3">ATCC BAA-407 / DSM 14655 / LMG 21543 / TTB310</strain>
    </source>
</reference>
<dbReference type="SUPFAM" id="SSF56112">
    <property type="entry name" value="Protein kinase-like (PK-like)"/>
    <property type="match status" value="1"/>
</dbReference>
<accession>F5XYY0</accession>
<dbReference type="InterPro" id="IPR002575">
    <property type="entry name" value="Aminoglycoside_PTrfase"/>
</dbReference>
<feature type="domain" description="Aminoglycoside phosphotransferase" evidence="1">
    <location>
        <begin position="225"/>
        <end position="396"/>
    </location>
</feature>
<dbReference type="InterPro" id="IPR029044">
    <property type="entry name" value="Nucleotide-diphossugar_trans"/>
</dbReference>
<dbReference type="OrthoDB" id="9814110at2"/>
<dbReference type="SUPFAM" id="SSF53448">
    <property type="entry name" value="Nucleotide-diphospho-sugar transferases"/>
    <property type="match status" value="1"/>
</dbReference>
<dbReference type="EMBL" id="CP000245">
    <property type="protein sequence ID" value="AEG91968.1"/>
    <property type="molecule type" value="Genomic_DNA"/>
</dbReference>
<dbReference type="RefSeq" id="WP_013900201.1">
    <property type="nucleotide sequence ID" value="NC_015677.1"/>
</dbReference>
<evidence type="ECO:0000313" key="2">
    <source>
        <dbReference type="EMBL" id="AEG91968.1"/>
    </source>
</evidence>